<evidence type="ECO:0000256" key="4">
    <source>
        <dbReference type="ARBA" id="ARBA00022771"/>
    </source>
</evidence>
<dbReference type="Pfam" id="PF01388">
    <property type="entry name" value="ARID"/>
    <property type="match status" value="1"/>
</dbReference>
<keyword evidence="9" id="KW-0539">Nucleus</keyword>
<dbReference type="InterPro" id="IPR019787">
    <property type="entry name" value="Znf_PHD-finger"/>
</dbReference>
<keyword evidence="7" id="KW-0560">Oxidoreductase</keyword>
<dbReference type="PROSITE" id="PS01359">
    <property type="entry name" value="ZF_PHD_1"/>
    <property type="match status" value="1"/>
</dbReference>
<dbReference type="InterPro" id="IPR003349">
    <property type="entry name" value="JmjN"/>
</dbReference>
<dbReference type="InterPro" id="IPR004198">
    <property type="entry name" value="Znf_C5HC2"/>
</dbReference>
<comment type="caution">
    <text evidence="16">The sequence shown here is derived from an EMBL/GenBank/DDBJ whole genome shotgun (WGS) entry which is preliminary data.</text>
</comment>
<dbReference type="Proteomes" id="UP000593567">
    <property type="component" value="Unassembled WGS sequence"/>
</dbReference>
<dbReference type="Gene3D" id="3.30.40.10">
    <property type="entry name" value="Zinc/RING finger domain, C3HC4 (zinc finger)"/>
    <property type="match status" value="1"/>
</dbReference>
<evidence type="ECO:0000313" key="17">
    <source>
        <dbReference type="Proteomes" id="UP000593567"/>
    </source>
</evidence>
<keyword evidence="17" id="KW-1185">Reference proteome</keyword>
<dbReference type="SMART" id="SM00558">
    <property type="entry name" value="JmjC"/>
    <property type="match status" value="1"/>
</dbReference>
<evidence type="ECO:0000256" key="8">
    <source>
        <dbReference type="ARBA" id="ARBA00023004"/>
    </source>
</evidence>
<dbReference type="PANTHER" id="PTHR10694">
    <property type="entry name" value="LYSINE-SPECIFIC DEMETHYLASE"/>
    <property type="match status" value="1"/>
</dbReference>
<proteinExistence type="predicted"/>
<dbReference type="GO" id="GO:0034647">
    <property type="term" value="F:histone H3K4me/H3K4me2/H3K4me3 demethylase activity"/>
    <property type="evidence" value="ECO:0007669"/>
    <property type="project" value="TreeGrafter"/>
</dbReference>
<feature type="region of interest" description="Disordered" evidence="11">
    <location>
        <begin position="193"/>
        <end position="242"/>
    </location>
</feature>
<dbReference type="AlphaFoldDB" id="A0A7J7K194"/>
<dbReference type="SMART" id="SM00249">
    <property type="entry name" value="PHD"/>
    <property type="match status" value="1"/>
</dbReference>
<dbReference type="GO" id="GO:0005634">
    <property type="term" value="C:nucleus"/>
    <property type="evidence" value="ECO:0007669"/>
    <property type="project" value="UniProtKB-SubCell"/>
</dbReference>
<dbReference type="PANTHER" id="PTHR10694:SF33">
    <property type="entry name" value="LYSINE-SPECIFIC DEMETHYLASE 5"/>
    <property type="match status" value="1"/>
</dbReference>
<keyword evidence="3" id="KW-0677">Repeat</keyword>
<dbReference type="Pfam" id="PF00628">
    <property type="entry name" value="PHD"/>
    <property type="match status" value="1"/>
</dbReference>
<evidence type="ECO:0000313" key="16">
    <source>
        <dbReference type="EMBL" id="KAF6031963.1"/>
    </source>
</evidence>
<reference evidence="16" key="1">
    <citation type="submission" date="2020-06" db="EMBL/GenBank/DDBJ databases">
        <title>Draft genome of Bugula neritina, a colonial animal packing powerful symbionts and potential medicines.</title>
        <authorList>
            <person name="Rayko M."/>
        </authorList>
    </citation>
    <scope>NUCLEOTIDE SEQUENCE [LARGE SCALE GENOMIC DNA]</scope>
    <source>
        <strain evidence="16">Kwan_BN1</strain>
    </source>
</reference>
<evidence type="ECO:0000256" key="1">
    <source>
        <dbReference type="ARBA" id="ARBA00004123"/>
    </source>
</evidence>
<keyword evidence="2" id="KW-0479">Metal-binding</keyword>
<dbReference type="InterPro" id="IPR001965">
    <property type="entry name" value="Znf_PHD"/>
</dbReference>
<evidence type="ECO:0000256" key="9">
    <source>
        <dbReference type="ARBA" id="ARBA00023242"/>
    </source>
</evidence>
<feature type="domain" description="ARID" evidence="13">
    <location>
        <begin position="81"/>
        <end position="174"/>
    </location>
</feature>
<keyword evidence="8" id="KW-0408">Iron</keyword>
<dbReference type="GO" id="GO:0008270">
    <property type="term" value="F:zinc ion binding"/>
    <property type="evidence" value="ECO:0007669"/>
    <property type="project" value="UniProtKB-KW"/>
</dbReference>
<evidence type="ECO:0000259" key="14">
    <source>
        <dbReference type="PROSITE" id="PS51183"/>
    </source>
</evidence>
<feature type="domain" description="JmjC" evidence="15">
    <location>
        <begin position="483"/>
        <end position="649"/>
    </location>
</feature>
<evidence type="ECO:0000256" key="5">
    <source>
        <dbReference type="ARBA" id="ARBA00022833"/>
    </source>
</evidence>
<dbReference type="SMART" id="SM00545">
    <property type="entry name" value="JmjN"/>
    <property type="match status" value="1"/>
</dbReference>
<comment type="subcellular location">
    <subcellularLocation>
        <location evidence="1">Nucleus</location>
    </subcellularLocation>
</comment>
<dbReference type="FunFam" id="1.10.150.60:FF:000016">
    <property type="entry name" value="Putative Lysine-specific demethylase 5B"/>
    <property type="match status" value="1"/>
</dbReference>
<dbReference type="InterPro" id="IPR013637">
    <property type="entry name" value="Lys_sp_deMease-like_dom"/>
</dbReference>
<dbReference type="InterPro" id="IPR036431">
    <property type="entry name" value="ARID_dom_sf"/>
</dbReference>
<dbReference type="GO" id="GO:0006355">
    <property type="term" value="P:regulation of DNA-templated transcription"/>
    <property type="evidence" value="ECO:0007669"/>
    <property type="project" value="TreeGrafter"/>
</dbReference>
<dbReference type="Pfam" id="PF02928">
    <property type="entry name" value="zf-C5HC2"/>
    <property type="match status" value="1"/>
</dbReference>
<evidence type="ECO:0000259" key="12">
    <source>
        <dbReference type="PROSITE" id="PS50016"/>
    </source>
</evidence>
<dbReference type="SMART" id="SM01014">
    <property type="entry name" value="ARID"/>
    <property type="match status" value="1"/>
</dbReference>
<dbReference type="PROSITE" id="PS51184">
    <property type="entry name" value="JMJC"/>
    <property type="match status" value="1"/>
</dbReference>
<name>A0A7J7K194_BUGNE</name>
<sequence length="944" mass="107680">MESSTTTDVFQPPPEAPVFEPTYEDFEDPIAFITKIRPIVEKVGICKIRPPAEWQPPFVVDVENFKFVPRMQKINELEATTRVKLNFLDKLLKFWELQGRAIKIPTVDRKLLDFHKLHKTVQAEGGYDTVVRERKWSKVATKMNLNDPSTGKCNGGVLRTHYEKYLYPFDLFEAGITVDQNALKEELRKDEELERLDKASGEKTMATATPSSSDASVSGSTSPSSVTPRGRKRKDEKFLKTYSKSPKKDLKIPDIDYTANSELKKLQFFGAGPKAALPLQISKSDKSLDTSQPSPPSVKDVPVPEPEVAPEVPEPIKEKKEKKWKMRDRSGNWRASYLEDSICVQCERTNNDQQVLVCDACSDAYHMYCLVPPLIDMPKGDWRCPKCVAKECNKPKAAYGFEQAKRPFTLQEFGEMADQFKADYFQMPVHNVPHSVVEREFWRLTTCLEEDLTVHYGADIHALTMGSGFPTKDTKDLLPGDEKYVTSSWNLNNLPIHEKSVLRHVTGDVSGMKVPWCYVGMCFSSFCWHIEDHWSYSVNYMHWGEPKTWYGVPSSHGKQLEDVMKSRAPELFEQSPDLLHHITTIMNPNLLMSQGIPMVRTEQCAGEFIITFPRAYHAGFNQGYNFAEAVNFCPSDWLPFGRECIGQYKLGVYQADQEAFELIPDDERQCVFCKTTCFMSAICCPCKPVDVACLEHIEELCECPASKKVLKYRYTLEEMPLMIAQLQEMAQFYSNWSQQAKSALSLTGQDRLTLPELKKLILEAKEKKYPDTSLLKRMQKVVNEAEQCANLANQLVSRNSKQPLGSAENVGNKKTKLSISELEQFLTQINELPCIIQESALVRSYIQKVQEFQTEAQNSLSEDMPLTDRLNRLYHFGCALDIDLAETSKLQILLSQSRWLDKVRQTLSEEDRPSLDSVYDLMEQARSLALTQLLKDILLISMNL</sequence>
<keyword evidence="7" id="KW-0223">Dioxygenase</keyword>
<organism evidence="16 17">
    <name type="scientific">Bugula neritina</name>
    <name type="common">Brown bryozoan</name>
    <name type="synonym">Sertularia neritina</name>
    <dbReference type="NCBI Taxonomy" id="10212"/>
    <lineage>
        <taxon>Eukaryota</taxon>
        <taxon>Metazoa</taxon>
        <taxon>Spiralia</taxon>
        <taxon>Lophotrochozoa</taxon>
        <taxon>Bryozoa</taxon>
        <taxon>Gymnolaemata</taxon>
        <taxon>Cheilostomatida</taxon>
        <taxon>Flustrina</taxon>
        <taxon>Buguloidea</taxon>
        <taxon>Bugulidae</taxon>
        <taxon>Bugula</taxon>
    </lineage>
</organism>
<dbReference type="GO" id="GO:0000785">
    <property type="term" value="C:chromatin"/>
    <property type="evidence" value="ECO:0007669"/>
    <property type="project" value="TreeGrafter"/>
</dbReference>
<dbReference type="InterPro" id="IPR001606">
    <property type="entry name" value="ARID_dom"/>
</dbReference>
<evidence type="ECO:0000256" key="3">
    <source>
        <dbReference type="ARBA" id="ARBA00022737"/>
    </source>
</evidence>
<evidence type="ECO:0000256" key="7">
    <source>
        <dbReference type="ARBA" id="ARBA00022964"/>
    </source>
</evidence>
<dbReference type="InterPro" id="IPR019786">
    <property type="entry name" value="Zinc_finger_PHD-type_CS"/>
</dbReference>
<dbReference type="OrthoDB" id="1678912at2759"/>
<keyword evidence="5" id="KW-0862">Zinc</keyword>
<dbReference type="PROSITE" id="PS50016">
    <property type="entry name" value="ZF_PHD_2"/>
    <property type="match status" value="1"/>
</dbReference>
<accession>A0A7J7K194</accession>
<dbReference type="PROSITE" id="PS51183">
    <property type="entry name" value="JMJN"/>
    <property type="match status" value="1"/>
</dbReference>
<evidence type="ECO:0000259" key="15">
    <source>
        <dbReference type="PROSITE" id="PS51184"/>
    </source>
</evidence>
<keyword evidence="6" id="KW-0156">Chromatin regulator</keyword>
<dbReference type="SUPFAM" id="SSF57903">
    <property type="entry name" value="FYVE/PHD zinc finger"/>
    <property type="match status" value="1"/>
</dbReference>
<dbReference type="InterPro" id="IPR003347">
    <property type="entry name" value="JmjC_dom"/>
</dbReference>
<dbReference type="SUPFAM" id="SSF46774">
    <property type="entry name" value="ARID-like"/>
    <property type="match status" value="1"/>
</dbReference>
<evidence type="ECO:0000256" key="11">
    <source>
        <dbReference type="SAM" id="MobiDB-lite"/>
    </source>
</evidence>
<dbReference type="PROSITE" id="PS51011">
    <property type="entry name" value="ARID"/>
    <property type="match status" value="1"/>
</dbReference>
<evidence type="ECO:0000259" key="13">
    <source>
        <dbReference type="PROSITE" id="PS51011"/>
    </source>
</evidence>
<gene>
    <name evidence="16" type="ORF">EB796_009728</name>
</gene>
<evidence type="ECO:0000256" key="6">
    <source>
        <dbReference type="ARBA" id="ARBA00022853"/>
    </source>
</evidence>
<dbReference type="Gene3D" id="2.60.120.650">
    <property type="entry name" value="Cupin"/>
    <property type="match status" value="1"/>
</dbReference>
<dbReference type="Pfam" id="PF02373">
    <property type="entry name" value="JmjC"/>
    <property type="match status" value="1"/>
</dbReference>
<protein>
    <submittedName>
        <fullName evidence="16">KDM5A</fullName>
    </submittedName>
</protein>
<dbReference type="Gene3D" id="1.10.150.60">
    <property type="entry name" value="ARID DNA-binding domain"/>
    <property type="match status" value="1"/>
</dbReference>
<dbReference type="SUPFAM" id="SSF51197">
    <property type="entry name" value="Clavaminate synthase-like"/>
    <property type="match status" value="1"/>
</dbReference>
<dbReference type="EMBL" id="VXIV02001550">
    <property type="protein sequence ID" value="KAF6031963.1"/>
    <property type="molecule type" value="Genomic_DNA"/>
</dbReference>
<feature type="domain" description="PHD-type" evidence="12">
    <location>
        <begin position="340"/>
        <end position="390"/>
    </location>
</feature>
<feature type="region of interest" description="Disordered" evidence="11">
    <location>
        <begin position="285"/>
        <end position="312"/>
    </location>
</feature>
<evidence type="ECO:0000256" key="2">
    <source>
        <dbReference type="ARBA" id="ARBA00022723"/>
    </source>
</evidence>
<dbReference type="Pfam" id="PF08429">
    <property type="entry name" value="PLU-1"/>
    <property type="match status" value="1"/>
</dbReference>
<dbReference type="InterPro" id="IPR011011">
    <property type="entry name" value="Znf_FYVE_PHD"/>
</dbReference>
<feature type="domain" description="JmjN" evidence="14">
    <location>
        <begin position="16"/>
        <end position="57"/>
    </location>
</feature>
<dbReference type="InterPro" id="IPR013083">
    <property type="entry name" value="Znf_RING/FYVE/PHD"/>
</dbReference>
<dbReference type="SMART" id="SM00501">
    <property type="entry name" value="BRIGHT"/>
    <property type="match status" value="1"/>
</dbReference>
<dbReference type="GO" id="GO:0003677">
    <property type="term" value="F:DNA binding"/>
    <property type="evidence" value="ECO:0007669"/>
    <property type="project" value="InterPro"/>
</dbReference>
<dbReference type="Pfam" id="PF02375">
    <property type="entry name" value="JmjN"/>
    <property type="match status" value="1"/>
</dbReference>
<evidence type="ECO:0000256" key="10">
    <source>
        <dbReference type="PROSITE-ProRule" id="PRU00146"/>
    </source>
</evidence>
<feature type="compositionally biased region" description="Low complexity" evidence="11">
    <location>
        <begin position="206"/>
        <end position="228"/>
    </location>
</feature>
<keyword evidence="4 10" id="KW-0863">Zinc-finger</keyword>